<dbReference type="Proteomes" id="UP000681967">
    <property type="component" value="Unassembled WGS sequence"/>
</dbReference>
<dbReference type="Proteomes" id="UP000681720">
    <property type="component" value="Unassembled WGS sequence"/>
</dbReference>
<dbReference type="EMBL" id="CAJOBJ010004610">
    <property type="protein sequence ID" value="CAF4005861.1"/>
    <property type="molecule type" value="Genomic_DNA"/>
</dbReference>
<dbReference type="EMBL" id="CAJOBI010005158">
    <property type="protein sequence ID" value="CAF4023604.1"/>
    <property type="molecule type" value="Genomic_DNA"/>
</dbReference>
<protein>
    <recommendedName>
        <fullName evidence="5">Retrotransposon gag domain-containing protein</fullName>
    </recommendedName>
</protein>
<comment type="caution">
    <text evidence="3">The sequence shown here is derived from an EMBL/GenBank/DDBJ whole genome shotgun (WGS) entry which is preliminary data.</text>
</comment>
<gene>
    <name evidence="1" type="ORF">BYL167_LOCUS6686</name>
    <name evidence="2" type="ORF">GIL414_LOCUS12025</name>
    <name evidence="3" type="ORF">SMN809_LOCUS13164</name>
</gene>
<proteinExistence type="predicted"/>
<accession>A0A8S2NXV3</accession>
<reference evidence="3" key="1">
    <citation type="submission" date="2021-02" db="EMBL/GenBank/DDBJ databases">
        <authorList>
            <person name="Nowell W R."/>
        </authorList>
    </citation>
    <scope>NUCLEOTIDE SEQUENCE</scope>
</reference>
<dbReference type="EMBL" id="CAJOBH010001659">
    <property type="protein sequence ID" value="CAF3866669.1"/>
    <property type="molecule type" value="Genomic_DNA"/>
</dbReference>
<sequence length="104" mass="12151">MADERSIQFLTEFEIRASAFVGQNDTLFLHFVQQALSGGALIWFDYFECLKNLIIEIGPNLNDHWLKYNFIQKLRSDIRSRLNLDINLSTREIVRMAQVIESSI</sequence>
<evidence type="ECO:0000313" key="4">
    <source>
        <dbReference type="Proteomes" id="UP000676336"/>
    </source>
</evidence>
<dbReference type="AlphaFoldDB" id="A0A8S2NXV3"/>
<evidence type="ECO:0000313" key="3">
    <source>
        <dbReference type="EMBL" id="CAF4023604.1"/>
    </source>
</evidence>
<evidence type="ECO:0008006" key="5">
    <source>
        <dbReference type="Google" id="ProtNLM"/>
    </source>
</evidence>
<evidence type="ECO:0000313" key="2">
    <source>
        <dbReference type="EMBL" id="CAF4005861.1"/>
    </source>
</evidence>
<organism evidence="3 4">
    <name type="scientific">Rotaria magnacalcarata</name>
    <dbReference type="NCBI Taxonomy" id="392030"/>
    <lineage>
        <taxon>Eukaryota</taxon>
        <taxon>Metazoa</taxon>
        <taxon>Spiralia</taxon>
        <taxon>Gnathifera</taxon>
        <taxon>Rotifera</taxon>
        <taxon>Eurotatoria</taxon>
        <taxon>Bdelloidea</taxon>
        <taxon>Philodinida</taxon>
        <taxon>Philodinidae</taxon>
        <taxon>Rotaria</taxon>
    </lineage>
</organism>
<name>A0A8S2NXV3_9BILA</name>
<dbReference type="Proteomes" id="UP000676336">
    <property type="component" value="Unassembled WGS sequence"/>
</dbReference>
<evidence type="ECO:0000313" key="1">
    <source>
        <dbReference type="EMBL" id="CAF3866669.1"/>
    </source>
</evidence>